<evidence type="ECO:0000313" key="3">
    <source>
        <dbReference type="Proteomes" id="UP000470446"/>
    </source>
</evidence>
<proteinExistence type="predicted"/>
<dbReference type="RefSeq" id="WP_164248795.1">
    <property type="nucleotide sequence ID" value="NZ_JAAGMA010000835.1"/>
</dbReference>
<reference evidence="2 3" key="1">
    <citation type="submission" date="2020-01" db="EMBL/GenBank/DDBJ databases">
        <title>Insect and environment-associated Actinomycetes.</title>
        <authorList>
            <person name="Currrie C."/>
            <person name="Chevrette M."/>
            <person name="Carlson C."/>
            <person name="Stubbendieck R."/>
            <person name="Wendt-Pienkowski E."/>
        </authorList>
    </citation>
    <scope>NUCLEOTIDE SEQUENCE [LARGE SCALE GENOMIC DNA]</scope>
    <source>
        <strain evidence="2 3">SID14163</strain>
    </source>
</reference>
<evidence type="ECO:0000259" key="1">
    <source>
        <dbReference type="Pfam" id="PF09346"/>
    </source>
</evidence>
<dbReference type="EMBL" id="JAAGMA010000835">
    <property type="protein sequence ID" value="NEB13254.1"/>
    <property type="molecule type" value="Genomic_DNA"/>
</dbReference>
<organism evidence="2 3">
    <name type="scientific">Streptomyces coelicoflavus</name>
    <dbReference type="NCBI Taxonomy" id="285562"/>
    <lineage>
        <taxon>Bacteria</taxon>
        <taxon>Bacillati</taxon>
        <taxon>Actinomycetota</taxon>
        <taxon>Actinomycetes</taxon>
        <taxon>Kitasatosporales</taxon>
        <taxon>Streptomycetaceae</taxon>
        <taxon>Streptomyces</taxon>
    </lineage>
</organism>
<dbReference type="InterPro" id="IPR018958">
    <property type="entry name" value="Knr4/Smi1-like_dom"/>
</dbReference>
<dbReference type="InterPro" id="IPR037883">
    <property type="entry name" value="Knr4/Smi1-like_sf"/>
</dbReference>
<dbReference type="AlphaFoldDB" id="A0A7K3PTE4"/>
<sequence>MEWVRRLAEAVGRDRSGVSVDWPVVERRLGTALPADYKAFCETFGRGEFQEYLTVYSSGGGTDAQVADIHEENRQIAEEDEAGAEYYLPQGLYRPGSGSGLLQWGASARGDEFFWLADDTVSPNAWTVLARDDAQHARGYDMCMSEFVHRLLADEAFEGFAGFGATRRTPPFYTPYPL</sequence>
<dbReference type="Proteomes" id="UP000470446">
    <property type="component" value="Unassembled WGS sequence"/>
</dbReference>
<protein>
    <submittedName>
        <fullName evidence="2">SMI1/KNR4 family protein</fullName>
    </submittedName>
</protein>
<evidence type="ECO:0000313" key="2">
    <source>
        <dbReference type="EMBL" id="NEB13254.1"/>
    </source>
</evidence>
<dbReference type="SUPFAM" id="SSF160631">
    <property type="entry name" value="SMI1/KNR4-like"/>
    <property type="match status" value="1"/>
</dbReference>
<name>A0A7K3PTE4_9ACTN</name>
<feature type="domain" description="Knr4/Smi1-like" evidence="1">
    <location>
        <begin position="25"/>
        <end position="92"/>
    </location>
</feature>
<comment type="caution">
    <text evidence="2">The sequence shown here is derived from an EMBL/GenBank/DDBJ whole genome shotgun (WGS) entry which is preliminary data.</text>
</comment>
<dbReference type="Gene3D" id="3.40.1580.10">
    <property type="entry name" value="SMI1/KNR4-like"/>
    <property type="match status" value="1"/>
</dbReference>
<gene>
    <name evidence="2" type="ORF">G3I32_31205</name>
</gene>
<dbReference type="Pfam" id="PF09346">
    <property type="entry name" value="SMI1_KNR4"/>
    <property type="match status" value="1"/>
</dbReference>
<accession>A0A7K3PTE4</accession>